<dbReference type="AlphaFoldDB" id="A0A1D7ZUZ8"/>
<evidence type="ECO:0000313" key="12">
    <source>
        <dbReference type="EMBL" id="AOR73695.1"/>
    </source>
</evidence>
<dbReference type="InterPro" id="IPR017926">
    <property type="entry name" value="GATASE"/>
</dbReference>
<dbReference type="PANTHER" id="PTHR43418:SF7">
    <property type="entry name" value="CARBAMOYL-PHOSPHATE SYNTHASE SMALL CHAIN"/>
    <property type="match status" value="1"/>
</dbReference>
<organism evidence="12 13">
    <name type="scientific">Limosilactobacillus fermentum</name>
    <name type="common">Lactobacillus fermentum</name>
    <dbReference type="NCBI Taxonomy" id="1613"/>
    <lineage>
        <taxon>Bacteria</taxon>
        <taxon>Bacillati</taxon>
        <taxon>Bacillota</taxon>
        <taxon>Bacilli</taxon>
        <taxon>Lactobacillales</taxon>
        <taxon>Lactobacillaceae</taxon>
        <taxon>Limosilactobacillus</taxon>
    </lineage>
</organism>
<dbReference type="SUPFAM" id="SSF52021">
    <property type="entry name" value="Carbamoyl phosphate synthetase, small subunit N-terminal domain"/>
    <property type="match status" value="1"/>
</dbReference>
<evidence type="ECO:0000256" key="2">
    <source>
        <dbReference type="ARBA" id="ARBA00005077"/>
    </source>
</evidence>
<comment type="pathway">
    <text evidence="1 11">Pyrimidine metabolism; UMP biosynthesis via de novo pathway; (S)-dihydroorotate from bicarbonate: step 1/3.</text>
</comment>
<dbReference type="InterPro" id="IPR035686">
    <property type="entry name" value="CPSase_GATase1"/>
</dbReference>
<dbReference type="Gene3D" id="3.40.50.880">
    <property type="match status" value="1"/>
</dbReference>
<dbReference type="NCBIfam" id="TIGR01368">
    <property type="entry name" value="CPSaseIIsmall"/>
    <property type="match status" value="1"/>
</dbReference>
<dbReference type="GO" id="GO:0006207">
    <property type="term" value="P:'de novo' pyrimidine nucleobase biosynthetic process"/>
    <property type="evidence" value="ECO:0007669"/>
    <property type="project" value="InterPro"/>
</dbReference>
<feature type="binding site" evidence="11">
    <location>
        <position position="250"/>
    </location>
    <ligand>
        <name>L-glutamine</name>
        <dbReference type="ChEBI" id="CHEBI:58359"/>
    </ligand>
</feature>
<dbReference type="SUPFAM" id="SSF52317">
    <property type="entry name" value="Class I glutamine amidotransferase-like"/>
    <property type="match status" value="1"/>
</dbReference>
<comment type="catalytic activity">
    <reaction evidence="10 11">
        <text>L-glutamine + H2O = L-glutamate + NH4(+)</text>
        <dbReference type="Rhea" id="RHEA:15889"/>
        <dbReference type="ChEBI" id="CHEBI:15377"/>
        <dbReference type="ChEBI" id="CHEBI:28938"/>
        <dbReference type="ChEBI" id="CHEBI:29985"/>
        <dbReference type="ChEBI" id="CHEBI:58359"/>
    </reaction>
</comment>
<dbReference type="InterPro" id="IPR050472">
    <property type="entry name" value="Anth_synth/Amidotransfase"/>
</dbReference>
<dbReference type="PROSITE" id="PS51273">
    <property type="entry name" value="GATASE_TYPE_1"/>
    <property type="match status" value="1"/>
</dbReference>
<evidence type="ECO:0000256" key="9">
    <source>
        <dbReference type="ARBA" id="ARBA00048816"/>
    </source>
</evidence>
<keyword evidence="6 11" id="KW-0067">ATP-binding</keyword>
<dbReference type="FunFam" id="3.50.30.20:FF:000001">
    <property type="entry name" value="Carbamoyl-phosphate synthase small chain"/>
    <property type="match status" value="1"/>
</dbReference>
<feature type="active site" description="Nucleophile" evidence="11">
    <location>
        <position position="246"/>
    </location>
</feature>
<dbReference type="EC" id="6.3.5.5" evidence="11"/>
<dbReference type="Proteomes" id="UP000094714">
    <property type="component" value="Chromosome"/>
</dbReference>
<feature type="binding site" evidence="11">
    <location>
        <position position="247"/>
    </location>
    <ligand>
        <name>L-glutamine</name>
        <dbReference type="ChEBI" id="CHEBI:58359"/>
    </ligand>
</feature>
<dbReference type="RefSeq" id="WP_003683908.1">
    <property type="nucleotide sequence ID" value="NZ_BJLV01000048.1"/>
</dbReference>
<keyword evidence="4 11" id="KW-0436">Ligase</keyword>
<dbReference type="EMBL" id="CP017151">
    <property type="protein sequence ID" value="AOR73695.1"/>
    <property type="molecule type" value="Genomic_DNA"/>
</dbReference>
<keyword evidence="11" id="KW-0055">Arginine biosynthesis</keyword>
<feature type="binding site" evidence="11">
    <location>
        <position position="45"/>
    </location>
    <ligand>
        <name>L-glutamine</name>
        <dbReference type="ChEBI" id="CHEBI:58359"/>
    </ligand>
</feature>
<keyword evidence="8 11" id="KW-0665">Pyrimidine biosynthesis</keyword>
<dbReference type="PANTHER" id="PTHR43418">
    <property type="entry name" value="MULTIFUNCTIONAL TRYPTOPHAN BIOSYNTHESIS PROTEIN-RELATED"/>
    <property type="match status" value="1"/>
</dbReference>
<comment type="catalytic activity">
    <reaction evidence="9 11">
        <text>hydrogencarbonate + L-glutamine + 2 ATP + H2O = carbamoyl phosphate + L-glutamate + 2 ADP + phosphate + 2 H(+)</text>
        <dbReference type="Rhea" id="RHEA:18633"/>
        <dbReference type="ChEBI" id="CHEBI:15377"/>
        <dbReference type="ChEBI" id="CHEBI:15378"/>
        <dbReference type="ChEBI" id="CHEBI:17544"/>
        <dbReference type="ChEBI" id="CHEBI:29985"/>
        <dbReference type="ChEBI" id="CHEBI:30616"/>
        <dbReference type="ChEBI" id="CHEBI:43474"/>
        <dbReference type="ChEBI" id="CHEBI:58228"/>
        <dbReference type="ChEBI" id="CHEBI:58359"/>
        <dbReference type="ChEBI" id="CHEBI:456216"/>
        <dbReference type="EC" id="6.3.5.5"/>
    </reaction>
</comment>
<feature type="binding site" evidence="11">
    <location>
        <position position="219"/>
    </location>
    <ligand>
        <name>L-glutamine</name>
        <dbReference type="ChEBI" id="CHEBI:58359"/>
    </ligand>
</feature>
<comment type="function">
    <text evidence="11">Small subunit of the glutamine-dependent carbamoyl phosphate synthetase (CPSase). CPSase catalyzes the formation of carbamoyl phosphate from the ammonia moiety of glutamine, carbonate, and phosphate donated by ATP, constituting the first step of 2 biosynthetic pathways, one leading to arginine and/or urea and the other to pyrimidine nucleotides. The small subunit (glutamine amidotransferase) binds and cleaves glutamine to supply the large subunit with the substrate ammonia.</text>
</comment>
<dbReference type="FunFam" id="3.40.50.880:FF:000029">
    <property type="entry name" value="Carbamoyl-phosphate synthase small chain"/>
    <property type="match status" value="1"/>
</dbReference>
<keyword evidence="12" id="KW-0378">Hydrolase</keyword>
<dbReference type="SMART" id="SM01097">
    <property type="entry name" value="CPSase_sm_chain"/>
    <property type="match status" value="1"/>
</dbReference>
<feature type="binding site" evidence="11">
    <location>
        <position position="291"/>
    </location>
    <ligand>
        <name>L-glutamine</name>
        <dbReference type="ChEBI" id="CHEBI:58359"/>
    </ligand>
</feature>
<evidence type="ECO:0000256" key="8">
    <source>
        <dbReference type="ARBA" id="ARBA00022975"/>
    </source>
</evidence>
<protein>
    <recommendedName>
        <fullName evidence="11">Carbamoyl phosphate synthase small chain</fullName>
        <ecNumber evidence="11">6.3.5.5</ecNumber>
    </recommendedName>
    <alternativeName>
        <fullName evidence="11">Carbamoyl phosphate synthetase glutamine chain</fullName>
    </alternativeName>
</protein>
<keyword evidence="5 11" id="KW-0547">Nucleotide-binding</keyword>
<dbReference type="PRINTS" id="PR00099">
    <property type="entry name" value="CPSGATASE"/>
</dbReference>
<gene>
    <name evidence="11" type="primary">carA</name>
    <name evidence="12" type="ORF">LACFE_CDS0217</name>
</gene>
<feature type="binding site" evidence="11">
    <location>
        <position position="290"/>
    </location>
    <ligand>
        <name>L-glutamine</name>
        <dbReference type="ChEBI" id="CHEBI:58359"/>
    </ligand>
</feature>
<dbReference type="HAMAP" id="MF_01209">
    <property type="entry name" value="CPSase_S_chain"/>
    <property type="match status" value="1"/>
</dbReference>
<comment type="pathway">
    <text evidence="2 11">Amino-acid biosynthesis; L-arginine biosynthesis; carbamoyl phosphate from bicarbonate: step 1/1.</text>
</comment>
<evidence type="ECO:0000256" key="4">
    <source>
        <dbReference type="ARBA" id="ARBA00022598"/>
    </source>
</evidence>
<dbReference type="GO" id="GO:0004088">
    <property type="term" value="F:carbamoyl-phosphate synthase (glutamine-hydrolyzing) activity"/>
    <property type="evidence" value="ECO:0007669"/>
    <property type="project" value="UniProtKB-UniRule"/>
</dbReference>
<evidence type="ECO:0000256" key="7">
    <source>
        <dbReference type="ARBA" id="ARBA00022962"/>
    </source>
</evidence>
<dbReference type="GO" id="GO:0044205">
    <property type="term" value="P:'de novo' UMP biosynthetic process"/>
    <property type="evidence" value="ECO:0007669"/>
    <property type="project" value="UniProtKB-UniRule"/>
</dbReference>
<feature type="active site" evidence="11">
    <location>
        <position position="331"/>
    </location>
</feature>
<proteinExistence type="inferred from homology"/>
<dbReference type="GO" id="GO:0005524">
    <property type="term" value="F:ATP binding"/>
    <property type="evidence" value="ECO:0007669"/>
    <property type="project" value="UniProtKB-UniRule"/>
</dbReference>
<accession>A0A1D7ZUZ8</accession>
<comment type="subunit">
    <text evidence="11">Composed of two chains; the small (or glutamine) chain promotes the hydrolysis of glutamine to ammonia, which is used by the large (or ammonia) chain to synthesize carbamoyl phosphate. Tetramer of heterodimers (alpha,beta)4.</text>
</comment>
<dbReference type="Gene3D" id="3.50.30.20">
    <property type="entry name" value="Carbamoyl-phosphate synthase small subunit, N-terminal domain"/>
    <property type="match status" value="1"/>
</dbReference>
<keyword evidence="7 11" id="KW-0315">Glutamine amidotransferase</keyword>
<evidence type="ECO:0000256" key="3">
    <source>
        <dbReference type="ARBA" id="ARBA00007800"/>
    </source>
</evidence>
<dbReference type="InterPro" id="IPR029062">
    <property type="entry name" value="Class_I_gatase-like"/>
</dbReference>
<reference evidence="12 13" key="1">
    <citation type="submission" date="2016-09" db="EMBL/GenBank/DDBJ databases">
        <title>Genome Sequence of the Lactobacillus fermentum strain NCC2970 (CNCM I-5068).</title>
        <authorList>
            <person name="Barretto C."/>
            <person name="Ngom-Bru C."/>
            <person name="Genevaz A."/>
            <person name="Fournier C."/>
            <person name="Moine D."/>
            <person name="Kassam M."/>
            <person name="Iltis A."/>
            <person name="Sagory-Zalkind P."/>
            <person name="Faucherand G."/>
            <person name="Descombes P."/>
            <person name="Duboux S."/>
        </authorList>
    </citation>
    <scope>NUCLEOTIDE SEQUENCE [LARGE SCALE GENOMIC DNA]</scope>
    <source>
        <strain evidence="12 13">NCC2970</strain>
    </source>
</reference>
<dbReference type="Pfam" id="PF00988">
    <property type="entry name" value="CPSase_sm_chain"/>
    <property type="match status" value="1"/>
</dbReference>
<feature type="active site" evidence="11">
    <location>
        <position position="333"/>
    </location>
</feature>
<dbReference type="GO" id="GO:0006526">
    <property type="term" value="P:L-arginine biosynthetic process"/>
    <property type="evidence" value="ECO:0007669"/>
    <property type="project" value="UniProtKB-UniRule"/>
</dbReference>
<evidence type="ECO:0000256" key="10">
    <source>
        <dbReference type="ARBA" id="ARBA00049285"/>
    </source>
</evidence>
<dbReference type="PRINTS" id="PR00097">
    <property type="entry name" value="ANTSNTHASEII"/>
</dbReference>
<dbReference type="GO" id="GO:0004359">
    <property type="term" value="F:glutaminase activity"/>
    <property type="evidence" value="ECO:0007669"/>
    <property type="project" value="RHEA"/>
</dbReference>
<dbReference type="UniPathway" id="UPA00068">
    <property type="reaction ID" value="UER00171"/>
</dbReference>
<dbReference type="CDD" id="cd01744">
    <property type="entry name" value="GATase1_CPSase"/>
    <property type="match status" value="1"/>
</dbReference>
<dbReference type="NCBIfam" id="NF009475">
    <property type="entry name" value="PRK12838.1"/>
    <property type="match status" value="1"/>
</dbReference>
<dbReference type="InterPro" id="IPR006274">
    <property type="entry name" value="CarbamoylP_synth_ssu"/>
</dbReference>
<name>A0A1D7ZUZ8_LIMFE</name>
<dbReference type="InterPro" id="IPR002474">
    <property type="entry name" value="CarbamoylP_synth_ssu_N"/>
</dbReference>
<dbReference type="PRINTS" id="PR00096">
    <property type="entry name" value="GATASE"/>
</dbReference>
<evidence type="ECO:0000256" key="5">
    <source>
        <dbReference type="ARBA" id="ARBA00022741"/>
    </source>
</evidence>
<dbReference type="PATRIC" id="fig|1613.112.peg.231"/>
<dbReference type="InterPro" id="IPR036480">
    <property type="entry name" value="CarbP_synth_ssu_N_sf"/>
</dbReference>
<evidence type="ECO:0000313" key="13">
    <source>
        <dbReference type="Proteomes" id="UP000094714"/>
    </source>
</evidence>
<feature type="binding site" evidence="11">
    <location>
        <position position="221"/>
    </location>
    <ligand>
        <name>L-glutamine</name>
        <dbReference type="ChEBI" id="CHEBI:58359"/>
    </ligand>
</feature>
<feature type="binding site" evidence="11">
    <location>
        <position position="288"/>
    </location>
    <ligand>
        <name>L-glutamine</name>
        <dbReference type="ChEBI" id="CHEBI:58359"/>
    </ligand>
</feature>
<sequence>MQRYLVLEDGTTYRGTAFGADQAKTGEVVFTTGMTGYQEAITDQSFANQILVFTNPLIGNYGVNLDDDESLLPEIKGVVCRKLARVATNWRMQDDLANFLTQRGIPGLEGIDTRALVKKLRQHGTLRGRLVDDLTDLDQVVAALKQATPMKNIIPLVSTKSPYPNPGTKRNIVVVDFGIKHSILRELAKRDCNVIVLPHTATATQVLNLHADGVLLSNGPGDPLEMTAAAEMVKEVEQHLPVFGICMGHQILALANGAKTVKMKFGHRGFNHPVKNVATGEVNFTSQNHGYAVDATSIDPDRLLITHVEINDGTVEGLRHKHYPAFSVQFHPDAAPGPHDAEQLFDDFINLVDQRKKGRN</sequence>
<dbReference type="Pfam" id="PF00117">
    <property type="entry name" value="GATase"/>
    <property type="match status" value="1"/>
</dbReference>
<evidence type="ECO:0000256" key="6">
    <source>
        <dbReference type="ARBA" id="ARBA00022840"/>
    </source>
</evidence>
<evidence type="ECO:0000256" key="11">
    <source>
        <dbReference type="HAMAP-Rule" id="MF_01209"/>
    </source>
</evidence>
<dbReference type="GO" id="GO:0006541">
    <property type="term" value="P:glutamine metabolic process"/>
    <property type="evidence" value="ECO:0007669"/>
    <property type="project" value="InterPro"/>
</dbReference>
<evidence type="ECO:0000256" key="1">
    <source>
        <dbReference type="ARBA" id="ARBA00004812"/>
    </source>
</evidence>
<feature type="region of interest" description="CPSase" evidence="11">
    <location>
        <begin position="1"/>
        <end position="170"/>
    </location>
</feature>
<keyword evidence="11" id="KW-0028">Amino-acid biosynthesis</keyword>
<dbReference type="UniPathway" id="UPA00070">
    <property type="reaction ID" value="UER00115"/>
</dbReference>
<comment type="similarity">
    <text evidence="3 11">Belongs to the CarA family.</text>
</comment>